<evidence type="ECO:0000313" key="1">
    <source>
        <dbReference type="EMBL" id="KAI9508828.1"/>
    </source>
</evidence>
<accession>A0ACC0UB31</accession>
<dbReference type="Proteomes" id="UP001207468">
    <property type="component" value="Unassembled WGS sequence"/>
</dbReference>
<dbReference type="EMBL" id="JAGFNK010000078">
    <property type="protein sequence ID" value="KAI9508828.1"/>
    <property type="molecule type" value="Genomic_DNA"/>
</dbReference>
<reference evidence="1" key="1">
    <citation type="submission" date="2021-03" db="EMBL/GenBank/DDBJ databases">
        <title>Evolutionary priming and transition to the ectomycorrhizal habit in an iconic lineage of mushroom-forming fungi: is preadaptation a requirement?</title>
        <authorList>
            <consortium name="DOE Joint Genome Institute"/>
            <person name="Looney B.P."/>
            <person name="Miyauchi S."/>
            <person name="Morin E."/>
            <person name="Drula E."/>
            <person name="Courty P.E."/>
            <person name="Chicoki N."/>
            <person name="Fauchery L."/>
            <person name="Kohler A."/>
            <person name="Kuo A."/>
            <person name="LaButti K."/>
            <person name="Pangilinan J."/>
            <person name="Lipzen A."/>
            <person name="Riley R."/>
            <person name="Andreopoulos W."/>
            <person name="He G."/>
            <person name="Johnson J."/>
            <person name="Barry K.W."/>
            <person name="Grigoriev I.V."/>
            <person name="Nagy L."/>
            <person name="Hibbett D."/>
            <person name="Henrissat B."/>
            <person name="Matheny P.B."/>
            <person name="Labbe J."/>
            <person name="Martin A.F."/>
        </authorList>
    </citation>
    <scope>NUCLEOTIDE SEQUENCE</scope>
    <source>
        <strain evidence="1">BPL698</strain>
    </source>
</reference>
<protein>
    <submittedName>
        <fullName evidence="1">Uncharacterized protein</fullName>
    </submittedName>
</protein>
<gene>
    <name evidence="1" type="ORF">F5148DRAFT_838557</name>
</gene>
<comment type="caution">
    <text evidence="1">The sequence shown here is derived from an EMBL/GenBank/DDBJ whole genome shotgun (WGS) entry which is preliminary data.</text>
</comment>
<name>A0ACC0UB31_9AGAM</name>
<evidence type="ECO:0000313" key="2">
    <source>
        <dbReference type="Proteomes" id="UP001207468"/>
    </source>
</evidence>
<keyword evidence="2" id="KW-1185">Reference proteome</keyword>
<organism evidence="1 2">
    <name type="scientific">Russula earlei</name>
    <dbReference type="NCBI Taxonomy" id="71964"/>
    <lineage>
        <taxon>Eukaryota</taxon>
        <taxon>Fungi</taxon>
        <taxon>Dikarya</taxon>
        <taxon>Basidiomycota</taxon>
        <taxon>Agaricomycotina</taxon>
        <taxon>Agaricomycetes</taxon>
        <taxon>Russulales</taxon>
        <taxon>Russulaceae</taxon>
        <taxon>Russula</taxon>
    </lineage>
</organism>
<sequence length="171" mass="18268">MRFPTNLVVLALATSTISPALSAPIRHNHARAHAEFEKRGGRLQLAETLFKSAKNMSPKSAKSFAPRIKSLFGSDVKEKSLSTLKWGGGMGLVGAGAQDISSHNKQAPHQRRALEPRAARAFAMEKRAGGAAGAGAKLVGSLLKNNKSWKQVVGQNALLGGLLSTFYPRRK</sequence>
<proteinExistence type="predicted"/>